<dbReference type="PIRSF" id="PIRSF020555">
    <property type="entry name" value="UCP020555"/>
    <property type="match status" value="1"/>
</dbReference>
<feature type="signal peptide" evidence="1">
    <location>
        <begin position="1"/>
        <end position="23"/>
    </location>
</feature>
<keyword evidence="3" id="KW-1185">Reference proteome</keyword>
<dbReference type="Proteomes" id="UP000252884">
    <property type="component" value="Unassembled WGS sequence"/>
</dbReference>
<proteinExistence type="predicted"/>
<reference evidence="2 3" key="1">
    <citation type="submission" date="2018-07" db="EMBL/GenBank/DDBJ databases">
        <title>Genomic Encyclopedia of Type Strains, Phase IV (KMG-IV): sequencing the most valuable type-strain genomes for metagenomic binning, comparative biology and taxonomic classification.</title>
        <authorList>
            <person name="Goeker M."/>
        </authorList>
    </citation>
    <scope>NUCLEOTIDE SEQUENCE [LARGE SCALE GENOMIC DNA]</scope>
    <source>
        <strain evidence="2 3">DSM 21634</strain>
    </source>
</reference>
<sequence length="131" mass="13835">MNAALPMWRALPLAGALLLTACAAPNKPLYSWEGFPRQQYEVLQRSGADANAQILAMQAHAEKARAAGAALPPGFRAHLGMLQLSVGAADQARASWQAEKVAFPESSPYMDQLLKRLDGGAAAQPTPGKPS</sequence>
<evidence type="ECO:0000313" key="2">
    <source>
        <dbReference type="EMBL" id="RCW71232.1"/>
    </source>
</evidence>
<gene>
    <name evidence="2" type="ORF">DES41_10451</name>
</gene>
<dbReference type="Pfam" id="PF16068">
    <property type="entry name" value="DUF4810"/>
    <property type="match status" value="1"/>
</dbReference>
<evidence type="ECO:0000256" key="1">
    <source>
        <dbReference type="SAM" id="SignalP"/>
    </source>
</evidence>
<dbReference type="OrthoDB" id="9800218at2"/>
<organism evidence="2 3">
    <name type="scientific">Pseudorhodoferax soli</name>
    <dbReference type="NCBI Taxonomy" id="545864"/>
    <lineage>
        <taxon>Bacteria</taxon>
        <taxon>Pseudomonadati</taxon>
        <taxon>Pseudomonadota</taxon>
        <taxon>Betaproteobacteria</taxon>
        <taxon>Burkholderiales</taxon>
        <taxon>Comamonadaceae</taxon>
    </lineage>
</organism>
<dbReference type="AlphaFoldDB" id="A0A368XTD2"/>
<dbReference type="EMBL" id="QPJK01000004">
    <property type="protein sequence ID" value="RCW71232.1"/>
    <property type="molecule type" value="Genomic_DNA"/>
</dbReference>
<protein>
    <recommendedName>
        <fullName evidence="4">DUF4810 domain-containing protein</fullName>
    </recommendedName>
</protein>
<comment type="caution">
    <text evidence="2">The sequence shown here is derived from an EMBL/GenBank/DDBJ whole genome shotgun (WGS) entry which is preliminary data.</text>
</comment>
<evidence type="ECO:0000313" key="3">
    <source>
        <dbReference type="Proteomes" id="UP000252884"/>
    </source>
</evidence>
<feature type="chain" id="PRO_5016901782" description="DUF4810 domain-containing protein" evidence="1">
    <location>
        <begin position="24"/>
        <end position="131"/>
    </location>
</feature>
<evidence type="ECO:0008006" key="4">
    <source>
        <dbReference type="Google" id="ProtNLM"/>
    </source>
</evidence>
<name>A0A368XTD2_9BURK</name>
<keyword evidence="1" id="KW-0732">Signal</keyword>
<accession>A0A368XTD2</accession>
<dbReference type="RefSeq" id="WP_114468487.1">
    <property type="nucleotide sequence ID" value="NZ_QPJK01000004.1"/>
</dbReference>
<dbReference type="InterPro" id="IPR014508">
    <property type="entry name" value="UCP020555_TPR-like"/>
</dbReference>